<dbReference type="CDD" id="cd04301">
    <property type="entry name" value="NAT_SF"/>
    <property type="match status" value="1"/>
</dbReference>
<evidence type="ECO:0000313" key="3">
    <source>
        <dbReference type="EMBL" id="AKK09627.1"/>
    </source>
</evidence>
<sequence>MSETQHSVEHNEAKHRYEIRVDGREAGYAAYVPRPGGVLDFNHTVVDQAFRGRGLSTPLIKAALDDVRAAGGTVRPSCSAVQHFIAKHEEYRDLVA</sequence>
<dbReference type="Gene3D" id="3.40.630.30">
    <property type="match status" value="1"/>
</dbReference>
<evidence type="ECO:0000259" key="1">
    <source>
        <dbReference type="PROSITE" id="PS51186"/>
    </source>
</evidence>
<organism evidence="3 4">
    <name type="scientific">Corynebacterium testudinoris</name>
    <dbReference type="NCBI Taxonomy" id="136857"/>
    <lineage>
        <taxon>Bacteria</taxon>
        <taxon>Bacillati</taxon>
        <taxon>Actinomycetota</taxon>
        <taxon>Actinomycetes</taxon>
        <taxon>Mycobacteriales</taxon>
        <taxon>Corynebacteriaceae</taxon>
        <taxon>Corynebacterium</taxon>
    </lineage>
</organism>
<dbReference type="RefSeq" id="WP_047253755.1">
    <property type="nucleotide sequence ID" value="NZ_CP011545.1"/>
</dbReference>
<gene>
    <name evidence="3" type="ORF">CTEST_11070</name>
</gene>
<evidence type="ECO:0000313" key="4">
    <source>
        <dbReference type="Proteomes" id="UP000035540"/>
    </source>
</evidence>
<dbReference type="InterPro" id="IPR000182">
    <property type="entry name" value="GNAT_dom"/>
</dbReference>
<reference evidence="3 4" key="1">
    <citation type="journal article" date="2015" name="Genome Announc.">
        <title>Complete Genome Sequence of the Type Strain Corynebacterium testudinoris DSM 44614, Recovered from Necrotic Lesions in the Mouth of a Tortoise.</title>
        <authorList>
            <person name="Ruckert C."/>
            <person name="Kriete M."/>
            <person name="Jaenicke S."/>
            <person name="Winkler A."/>
            <person name="Tauch A."/>
        </authorList>
    </citation>
    <scope>NUCLEOTIDE SEQUENCE [LARGE SCALE GENOMIC DNA]</scope>
    <source>
        <strain evidence="3 4">DSM 44614</strain>
    </source>
</reference>
<dbReference type="KEGG" id="cted:CTEST_11070"/>
<dbReference type="SUPFAM" id="SSF55729">
    <property type="entry name" value="Acyl-CoA N-acyltransferases (Nat)"/>
    <property type="match status" value="1"/>
</dbReference>
<dbReference type="Pfam" id="PF14542">
    <property type="entry name" value="Acetyltransf_CG"/>
    <property type="match status" value="1"/>
</dbReference>
<dbReference type="InterPro" id="IPR016181">
    <property type="entry name" value="Acyl_CoA_acyltransferase"/>
</dbReference>
<dbReference type="PATRIC" id="fig|136857.5.peg.2191"/>
<dbReference type="STRING" id="136857.CTEST_11070"/>
<dbReference type="Proteomes" id="UP000035540">
    <property type="component" value="Chromosome"/>
</dbReference>
<dbReference type="GO" id="GO:0016747">
    <property type="term" value="F:acyltransferase activity, transferring groups other than amino-acyl groups"/>
    <property type="evidence" value="ECO:0007669"/>
    <property type="project" value="InterPro"/>
</dbReference>
<reference evidence="4" key="2">
    <citation type="submission" date="2015-05" db="EMBL/GenBank/DDBJ databases">
        <title>Complete genome sequence of Corynebacterium testudinoris DSM 44614, recovered from necrotic lesions in the mouth of a tortoise.</title>
        <authorList>
            <person name="Ruckert C."/>
            <person name="Albersmeier A."/>
            <person name="Winkler A."/>
            <person name="Tauch A."/>
        </authorList>
    </citation>
    <scope>NUCLEOTIDE SEQUENCE [LARGE SCALE GENOMIC DNA]</scope>
    <source>
        <strain evidence="4">DSM 44614</strain>
    </source>
</reference>
<dbReference type="InterPro" id="IPR031165">
    <property type="entry name" value="GNAT_YJDJ"/>
</dbReference>
<name>A0A0G3HET0_9CORY</name>
<dbReference type="EMBL" id="CP011545">
    <property type="protein sequence ID" value="AKK09627.1"/>
    <property type="molecule type" value="Genomic_DNA"/>
</dbReference>
<keyword evidence="4" id="KW-1185">Reference proteome</keyword>
<protein>
    <submittedName>
        <fullName evidence="3">Putative acetyltransferase</fullName>
    </submittedName>
</protein>
<dbReference type="InterPro" id="IPR045057">
    <property type="entry name" value="Gcn5-rel_NAT"/>
</dbReference>
<dbReference type="OrthoDB" id="5405911at2"/>
<dbReference type="PANTHER" id="PTHR31435">
    <property type="entry name" value="PROTEIN NATD1"/>
    <property type="match status" value="1"/>
</dbReference>
<feature type="domain" description="N-acetyltransferase" evidence="1">
    <location>
        <begin position="1"/>
        <end position="96"/>
    </location>
</feature>
<feature type="domain" description="N-acetyltransferase" evidence="2">
    <location>
        <begin position="9"/>
        <end position="96"/>
    </location>
</feature>
<dbReference type="AlphaFoldDB" id="A0A0G3HET0"/>
<proteinExistence type="predicted"/>
<evidence type="ECO:0000259" key="2">
    <source>
        <dbReference type="PROSITE" id="PS51729"/>
    </source>
</evidence>
<dbReference type="PROSITE" id="PS51729">
    <property type="entry name" value="GNAT_YJDJ"/>
    <property type="match status" value="1"/>
</dbReference>
<dbReference type="PANTHER" id="PTHR31435:SF9">
    <property type="entry name" value="PROTEIN NATD1"/>
    <property type="match status" value="1"/>
</dbReference>
<accession>A0A0G3HET0</accession>
<keyword evidence="3" id="KW-0808">Transferase</keyword>
<dbReference type="PROSITE" id="PS51186">
    <property type="entry name" value="GNAT"/>
    <property type="match status" value="1"/>
</dbReference>